<dbReference type="GO" id="GO:0005506">
    <property type="term" value="F:iron ion binding"/>
    <property type="evidence" value="ECO:0007669"/>
    <property type="project" value="InterPro"/>
</dbReference>
<dbReference type="InterPro" id="IPR001128">
    <property type="entry name" value="Cyt_P450"/>
</dbReference>
<reference evidence="1 2" key="1">
    <citation type="submission" date="2019-12" db="EMBL/GenBank/DDBJ databases">
        <title>Halocatena pleomorpha gen. nov. sp. nov., an extremely halophilic archaeon of family Halobacteriaceae isolated from saltpan soil.</title>
        <authorList>
            <person name="Pal Y."/>
            <person name="Verma A."/>
            <person name="Krishnamurthi S."/>
            <person name="Kumar P."/>
        </authorList>
    </citation>
    <scope>NUCLEOTIDE SEQUENCE [LARGE SCALE GENOMIC DNA]</scope>
    <source>
        <strain evidence="1 2">JCM 16495</strain>
    </source>
</reference>
<dbReference type="InterPro" id="IPR002401">
    <property type="entry name" value="Cyt_P450_E_grp-I"/>
</dbReference>
<sequence length="461" mass="50841">MSSGRPPGPDGLPGLGNTLQFVRDPVGFYGVCAEYGDVVRARIGREDLYVVSHPDLIRQVLVDDAANYRRLDSNPERAGVFDVGMALVAGNRWRHPRSTPPPLFDTGYVPEYATATVRHAETMAALWDDGEVVAVDEAMRELALDVFIDVLFGVDVDHRQRLSDLGGAVGEPGSGDTERLRAAVHAFDEAVDTRSPSGLVPGWVPTRPNRQYRRALAEFEHVVDEVVERRRASDDDGSHDVLSTLLRVGSAGRELDEVAIRDRLVRTLVAGHETTAAALTFTAHALATHPGVADRLRAEVDAVLGPRSAAAEDRPALGYTKRVVTESLRRYPPLYATVRRPTRTAELATYEIPADTTVVTSQYVVHNDPRWYTAPETFRPERWATWDGPEYAYFPFGGGERAGEWARFVVQELQLVVATMAQQVTFDPVTDDPLELRFGATLAPKDGLDLVVRERVATPRN</sequence>
<dbReference type="Proteomes" id="UP000451471">
    <property type="component" value="Unassembled WGS sequence"/>
</dbReference>
<dbReference type="InterPro" id="IPR036396">
    <property type="entry name" value="Cyt_P450_sf"/>
</dbReference>
<evidence type="ECO:0000313" key="1">
    <source>
        <dbReference type="EMBL" id="MWG33671.1"/>
    </source>
</evidence>
<accession>A0A6B0GIN7</accession>
<comment type="caution">
    <text evidence="1">The sequence shown here is derived from an EMBL/GenBank/DDBJ whole genome shotgun (WGS) entry which is preliminary data.</text>
</comment>
<dbReference type="PANTHER" id="PTHR24301">
    <property type="entry name" value="THROMBOXANE-A SYNTHASE"/>
    <property type="match status" value="1"/>
</dbReference>
<dbReference type="EMBL" id="WSZK01000009">
    <property type="protein sequence ID" value="MWG33671.1"/>
    <property type="molecule type" value="Genomic_DNA"/>
</dbReference>
<dbReference type="PRINTS" id="PR00463">
    <property type="entry name" value="EP450I"/>
</dbReference>
<gene>
    <name evidence="1" type="ORF">GQS65_04050</name>
</gene>
<dbReference type="PRINTS" id="PR00385">
    <property type="entry name" value="P450"/>
</dbReference>
<dbReference type="RefSeq" id="WP_158203398.1">
    <property type="nucleotide sequence ID" value="NZ_WSZK01000009.1"/>
</dbReference>
<organism evidence="1 2">
    <name type="scientific">Halomarina oriensis</name>
    <dbReference type="NCBI Taxonomy" id="671145"/>
    <lineage>
        <taxon>Archaea</taxon>
        <taxon>Methanobacteriati</taxon>
        <taxon>Methanobacteriota</taxon>
        <taxon>Stenosarchaea group</taxon>
        <taxon>Halobacteria</taxon>
        <taxon>Halobacteriales</taxon>
        <taxon>Natronomonadaceae</taxon>
        <taxon>Halomarina</taxon>
    </lineage>
</organism>
<name>A0A6B0GIN7_9EURY</name>
<dbReference type="Pfam" id="PF00067">
    <property type="entry name" value="p450"/>
    <property type="match status" value="1"/>
</dbReference>
<proteinExistence type="predicted"/>
<evidence type="ECO:0000313" key="2">
    <source>
        <dbReference type="Proteomes" id="UP000451471"/>
    </source>
</evidence>
<dbReference type="AlphaFoldDB" id="A0A6B0GIN7"/>
<protein>
    <submittedName>
        <fullName evidence="1">Cytochrome P450</fullName>
    </submittedName>
</protein>
<keyword evidence="2" id="KW-1185">Reference proteome</keyword>
<dbReference type="SUPFAM" id="SSF48264">
    <property type="entry name" value="Cytochrome P450"/>
    <property type="match status" value="1"/>
</dbReference>
<dbReference type="Gene3D" id="1.10.630.10">
    <property type="entry name" value="Cytochrome P450"/>
    <property type="match status" value="1"/>
</dbReference>
<dbReference type="PANTHER" id="PTHR24301:SF2">
    <property type="entry name" value="THROMBOXANE-A SYNTHASE"/>
    <property type="match status" value="1"/>
</dbReference>
<dbReference type="GO" id="GO:0020037">
    <property type="term" value="F:heme binding"/>
    <property type="evidence" value="ECO:0007669"/>
    <property type="project" value="InterPro"/>
</dbReference>
<dbReference type="OrthoDB" id="9881at2157"/>
<dbReference type="GO" id="GO:0004497">
    <property type="term" value="F:monooxygenase activity"/>
    <property type="evidence" value="ECO:0007669"/>
    <property type="project" value="InterPro"/>
</dbReference>
<dbReference type="GO" id="GO:0016705">
    <property type="term" value="F:oxidoreductase activity, acting on paired donors, with incorporation or reduction of molecular oxygen"/>
    <property type="evidence" value="ECO:0007669"/>
    <property type="project" value="InterPro"/>
</dbReference>